<dbReference type="SUPFAM" id="SSF53067">
    <property type="entry name" value="Actin-like ATPase domain"/>
    <property type="match status" value="1"/>
</dbReference>
<evidence type="ECO:0000313" key="3">
    <source>
        <dbReference type="Proteomes" id="UP000815698"/>
    </source>
</evidence>
<dbReference type="Proteomes" id="UP000815698">
    <property type="component" value="Chromosome"/>
</dbReference>
<dbReference type="PANTHER" id="PTHR18964:SF169">
    <property type="entry name" value="N-ACETYLMANNOSAMINE KINASE"/>
    <property type="match status" value="1"/>
</dbReference>
<gene>
    <name evidence="2" type="ORF">COP05_01035</name>
</gene>
<protein>
    <submittedName>
        <fullName evidence="2">ROK family protein</fullName>
    </submittedName>
</protein>
<evidence type="ECO:0000256" key="1">
    <source>
        <dbReference type="ARBA" id="ARBA00006479"/>
    </source>
</evidence>
<proteinExistence type="inferred from homology"/>
<comment type="similarity">
    <text evidence="1">Belongs to the ROK (NagC/XylR) family.</text>
</comment>
<organism evidence="2 3">
    <name type="scientific">Dermabacter jinjuensis</name>
    <dbReference type="NCBI Taxonomy" id="1667168"/>
    <lineage>
        <taxon>Bacteria</taxon>
        <taxon>Bacillati</taxon>
        <taxon>Actinomycetota</taxon>
        <taxon>Actinomycetes</taxon>
        <taxon>Micrococcales</taxon>
        <taxon>Dermabacteraceae</taxon>
        <taxon>Dermabacter</taxon>
    </lineage>
</organism>
<dbReference type="InterPro" id="IPR000600">
    <property type="entry name" value="ROK"/>
</dbReference>
<dbReference type="InterPro" id="IPR043129">
    <property type="entry name" value="ATPase_NBD"/>
</dbReference>
<keyword evidence="3" id="KW-1185">Reference proteome</keyword>
<evidence type="ECO:0000313" key="2">
    <source>
        <dbReference type="EMBL" id="ATH95832.1"/>
    </source>
</evidence>
<dbReference type="PROSITE" id="PS01125">
    <property type="entry name" value="ROK"/>
    <property type="match status" value="1"/>
</dbReference>
<dbReference type="InterPro" id="IPR049874">
    <property type="entry name" value="ROK_cs"/>
</dbReference>
<name>A0ABN5DLU9_9MICO</name>
<reference evidence="2 3" key="1">
    <citation type="journal article" date="2016" name="Int. J. Syst. Evol. Microbiol.">
        <title>Dermabacter jinjuensis sp. nov., a novel species of the genus Dermabacter isolated from a clinical specimen.</title>
        <authorList>
            <person name="Park Y.K."/>
            <person name="Lee K.M."/>
            <person name="Lee W.K."/>
            <person name="Cho M.J."/>
            <person name="Lee H.S."/>
            <person name="Cho Y.G."/>
            <person name="Lee Y.C."/>
            <person name="Lee W.K."/>
            <person name="Seong W.K."/>
            <person name="Hwang K.J."/>
        </authorList>
    </citation>
    <scope>NUCLEOTIDE SEQUENCE [LARGE SCALE GENOMIC DNA]</scope>
    <source>
        <strain evidence="2 3">32T</strain>
    </source>
</reference>
<sequence length="325" mass="32192">MTAGPTRVLAVDLGGTKINAAVVVFEEGAAAPSLCQVATTATPARDGAKAVLAASLAVAREALSLAGDDEETLKAIGIASAGVIDTARGLVTAATDALQGWPGTNLASVFRAEFGAHTRVLNDVHAHGLGEAMFGAGKDRDSLLLVAVGTGIGGAFVTHGEVLTGARGAAGHIGHVRTAGIPGVEELVCTCGRRGHLEGFASGPGIAAELTRRGIPAASTREVADLANDGSTIALETLMDAGRLTGRAIGDQLNVVDPHVVAITGGVASASGAAGDGWWASLREGVRESAMDAVGNTPIVPASAGNHAALLGAAHFALTETATEG</sequence>
<accession>A0ABN5DLU9</accession>
<dbReference type="RefSeq" id="WP_034371065.1">
    <property type="nucleotide sequence ID" value="NZ_CP023482.1"/>
</dbReference>
<dbReference type="EMBL" id="CP023482">
    <property type="protein sequence ID" value="ATH95832.1"/>
    <property type="molecule type" value="Genomic_DNA"/>
</dbReference>
<dbReference type="Gene3D" id="3.30.420.40">
    <property type="match status" value="2"/>
</dbReference>
<dbReference type="Pfam" id="PF00480">
    <property type="entry name" value="ROK"/>
    <property type="match status" value="1"/>
</dbReference>
<dbReference type="PANTHER" id="PTHR18964">
    <property type="entry name" value="ROK (REPRESSOR, ORF, KINASE) FAMILY"/>
    <property type="match status" value="1"/>
</dbReference>